<accession>A0A935IV63</accession>
<dbReference type="AlphaFoldDB" id="A0A935IV63"/>
<comment type="caution">
    <text evidence="2">The sequence shown here is derived from an EMBL/GenBank/DDBJ whole genome shotgun (WGS) entry which is preliminary data.</text>
</comment>
<organism evidence="2 3">
    <name type="scientific">Candidatus Phosphoribacter hodrii</name>
    <dbReference type="NCBI Taxonomy" id="2953743"/>
    <lineage>
        <taxon>Bacteria</taxon>
        <taxon>Bacillati</taxon>
        <taxon>Actinomycetota</taxon>
        <taxon>Actinomycetes</taxon>
        <taxon>Micrococcales</taxon>
        <taxon>Dermatophilaceae</taxon>
        <taxon>Candidatus Phosphoribacter</taxon>
    </lineage>
</organism>
<sequence length="170" mass="18598">MSSALASSPRRVHVVPLPESRPPVVPPDEVFARKESEFVQDSLALDFLARDELFAHQLSARAELPDPAPLVAALAQAFVEVMAGLRPPPQVSRWTSPEVYAALCRRAAVATRRGPASRRPAVVRRVRVQEPADGVVEACAVVIQQDRVRALALRLTGLDRRWIVTELSVG</sequence>
<protein>
    <recommendedName>
        <fullName evidence="4">3-hydroxyacyl-CoA dehydrogenase</fullName>
    </recommendedName>
</protein>
<name>A0A935IV63_9MICO</name>
<dbReference type="Proteomes" id="UP000726105">
    <property type="component" value="Unassembled WGS sequence"/>
</dbReference>
<dbReference type="EMBL" id="JADJIB010000002">
    <property type="protein sequence ID" value="MBK7273067.1"/>
    <property type="molecule type" value="Genomic_DNA"/>
</dbReference>
<evidence type="ECO:0000313" key="3">
    <source>
        <dbReference type="Proteomes" id="UP000726105"/>
    </source>
</evidence>
<dbReference type="Pfam" id="PF20060">
    <property type="entry name" value="DUF6459"/>
    <property type="match status" value="1"/>
</dbReference>
<dbReference type="InterPro" id="IPR045596">
    <property type="entry name" value="DUF6459"/>
</dbReference>
<proteinExistence type="predicted"/>
<gene>
    <name evidence="2" type="ORF">IPI13_07805</name>
</gene>
<evidence type="ECO:0008006" key="4">
    <source>
        <dbReference type="Google" id="ProtNLM"/>
    </source>
</evidence>
<evidence type="ECO:0000256" key="1">
    <source>
        <dbReference type="SAM" id="MobiDB-lite"/>
    </source>
</evidence>
<reference evidence="2 3" key="1">
    <citation type="submission" date="2020-10" db="EMBL/GenBank/DDBJ databases">
        <title>Connecting structure to function with the recovery of over 1000 high-quality activated sludge metagenome-assembled genomes encoding full-length rRNA genes using long-read sequencing.</title>
        <authorList>
            <person name="Singleton C.M."/>
            <person name="Petriglieri F."/>
            <person name="Kristensen J.M."/>
            <person name="Kirkegaard R.H."/>
            <person name="Michaelsen T.Y."/>
            <person name="Andersen M.H."/>
            <person name="Karst S.M."/>
            <person name="Dueholm M.S."/>
            <person name="Nielsen P.H."/>
            <person name="Albertsen M."/>
        </authorList>
    </citation>
    <scope>NUCLEOTIDE SEQUENCE [LARGE SCALE GENOMIC DNA]</scope>
    <source>
        <strain evidence="2">Ega_18-Q3-R5-49_MAXAC.001</strain>
    </source>
</reference>
<feature type="region of interest" description="Disordered" evidence="1">
    <location>
        <begin position="1"/>
        <end position="20"/>
    </location>
</feature>
<evidence type="ECO:0000313" key="2">
    <source>
        <dbReference type="EMBL" id="MBK7273067.1"/>
    </source>
</evidence>